<protein>
    <submittedName>
        <fullName evidence="1">Uncharacterized protein</fullName>
    </submittedName>
</protein>
<gene>
    <name evidence="1" type="ORF">NC799_15990</name>
</gene>
<evidence type="ECO:0000313" key="1">
    <source>
        <dbReference type="EMBL" id="MDC3418384.1"/>
    </source>
</evidence>
<comment type="caution">
    <text evidence="1">The sequence shown here is derived from an EMBL/GenBank/DDBJ whole genome shotgun (WGS) entry which is preliminary data.</text>
</comment>
<dbReference type="EMBL" id="JAMQKC010000026">
    <property type="protein sequence ID" value="MDC3418384.1"/>
    <property type="molecule type" value="Genomic_DNA"/>
</dbReference>
<dbReference type="AlphaFoldDB" id="A0A9X3WJ99"/>
<dbReference type="RefSeq" id="WP_272447446.1">
    <property type="nucleotide sequence ID" value="NZ_JAMQKC010000026.1"/>
</dbReference>
<name>A0A9X3WJ99_9BACI</name>
<evidence type="ECO:0000313" key="2">
    <source>
        <dbReference type="Proteomes" id="UP001145069"/>
    </source>
</evidence>
<keyword evidence="2" id="KW-1185">Reference proteome</keyword>
<dbReference type="Proteomes" id="UP001145069">
    <property type="component" value="Unassembled WGS sequence"/>
</dbReference>
<reference evidence="1" key="1">
    <citation type="submission" date="2022-06" db="EMBL/GenBank/DDBJ databases">
        <title>Aquibacillus sp. a new bacterium isolated from soil saline samples.</title>
        <authorList>
            <person name="Galisteo C."/>
            <person name="De La Haba R."/>
            <person name="Sanchez-Porro C."/>
            <person name="Ventosa A."/>
        </authorList>
    </citation>
    <scope>NUCLEOTIDE SEQUENCE</scope>
    <source>
        <strain evidence="1">3ASR75-54</strain>
    </source>
</reference>
<accession>A0A9X3WJ99</accession>
<sequence>MKKTILGIAIMLISLNLIECSKKDDLPYAYQVNNIKSSMLAQMILQITNTTEKII</sequence>
<organism evidence="1 2">
    <name type="scientific">Aquibacillus salsiterrae</name>
    <dbReference type="NCBI Taxonomy" id="2950439"/>
    <lineage>
        <taxon>Bacteria</taxon>
        <taxon>Bacillati</taxon>
        <taxon>Bacillota</taxon>
        <taxon>Bacilli</taxon>
        <taxon>Bacillales</taxon>
        <taxon>Bacillaceae</taxon>
        <taxon>Aquibacillus</taxon>
    </lineage>
</organism>
<proteinExistence type="predicted"/>